<dbReference type="AlphaFoldDB" id="A9UZJ0"/>
<reference evidence="2 3" key="1">
    <citation type="journal article" date="2008" name="Nature">
        <title>The genome of the choanoflagellate Monosiga brevicollis and the origin of metazoans.</title>
        <authorList>
            <consortium name="JGI Sequencing"/>
            <person name="King N."/>
            <person name="Westbrook M.J."/>
            <person name="Young S.L."/>
            <person name="Kuo A."/>
            <person name="Abedin M."/>
            <person name="Chapman J."/>
            <person name="Fairclough S."/>
            <person name="Hellsten U."/>
            <person name="Isogai Y."/>
            <person name="Letunic I."/>
            <person name="Marr M."/>
            <person name="Pincus D."/>
            <person name="Putnam N."/>
            <person name="Rokas A."/>
            <person name="Wright K.J."/>
            <person name="Zuzow R."/>
            <person name="Dirks W."/>
            <person name="Good M."/>
            <person name="Goodstein D."/>
            <person name="Lemons D."/>
            <person name="Li W."/>
            <person name="Lyons J.B."/>
            <person name="Morris A."/>
            <person name="Nichols S."/>
            <person name="Richter D.J."/>
            <person name="Salamov A."/>
            <person name="Bork P."/>
            <person name="Lim W.A."/>
            <person name="Manning G."/>
            <person name="Miller W.T."/>
            <person name="McGinnis W."/>
            <person name="Shapiro H."/>
            <person name="Tjian R."/>
            <person name="Grigoriev I.V."/>
            <person name="Rokhsar D."/>
        </authorList>
    </citation>
    <scope>NUCLEOTIDE SEQUENCE [LARGE SCALE GENOMIC DNA]</scope>
    <source>
        <strain evidence="3">MX1 / ATCC 50154</strain>
    </source>
</reference>
<dbReference type="EMBL" id="CH991551">
    <property type="protein sequence ID" value="EDQ89239.1"/>
    <property type="molecule type" value="Genomic_DNA"/>
</dbReference>
<feature type="compositionally biased region" description="Low complexity" evidence="1">
    <location>
        <begin position="110"/>
        <end position="120"/>
    </location>
</feature>
<accession>A9UZJ0</accession>
<proteinExistence type="predicted"/>
<evidence type="ECO:0000313" key="3">
    <source>
        <dbReference type="Proteomes" id="UP000001357"/>
    </source>
</evidence>
<evidence type="ECO:0000313" key="2">
    <source>
        <dbReference type="EMBL" id="EDQ89239.1"/>
    </source>
</evidence>
<evidence type="ECO:0000256" key="1">
    <source>
        <dbReference type="SAM" id="MobiDB-lite"/>
    </source>
</evidence>
<feature type="region of interest" description="Disordered" evidence="1">
    <location>
        <begin position="150"/>
        <end position="169"/>
    </location>
</feature>
<dbReference type="InParanoid" id="A9UZJ0"/>
<protein>
    <submittedName>
        <fullName evidence="2">Uncharacterized protein</fullName>
    </submittedName>
</protein>
<dbReference type="Proteomes" id="UP000001357">
    <property type="component" value="Unassembled WGS sequence"/>
</dbReference>
<dbReference type="GeneID" id="5891192"/>
<keyword evidence="3" id="KW-1185">Reference proteome</keyword>
<name>A9UZJ0_MONBE</name>
<feature type="compositionally biased region" description="Low complexity" evidence="1">
    <location>
        <begin position="48"/>
        <end position="57"/>
    </location>
</feature>
<dbReference type="KEGG" id="mbr:MONBRDRAFT_32443"/>
<dbReference type="RefSeq" id="XP_001745815.1">
    <property type="nucleotide sequence ID" value="XM_001745763.1"/>
</dbReference>
<feature type="region of interest" description="Disordered" evidence="1">
    <location>
        <begin position="1"/>
        <end position="140"/>
    </location>
</feature>
<organism evidence="2 3">
    <name type="scientific">Monosiga brevicollis</name>
    <name type="common">Choanoflagellate</name>
    <dbReference type="NCBI Taxonomy" id="81824"/>
    <lineage>
        <taxon>Eukaryota</taxon>
        <taxon>Choanoflagellata</taxon>
        <taxon>Craspedida</taxon>
        <taxon>Salpingoecidae</taxon>
        <taxon>Monosiga</taxon>
    </lineage>
</organism>
<sequence length="247" mass="26290">MDVNVDQSLDALAKSMKKAPAATKANKGKGKGKAAATTPRGQQRKQQQKGAKAAESATAKRKAATKDQQQASRKNQRQAAANAKRGLPAATPSQAGGQKKAKKGGNKPVKAQQSQQQQKQKQGKGIKGKTVVATNGPKTKKLKVSIKNDAAKKARAKQPAIKSNPNKVKQMKRSVERIVQAGGRMPAVATKQTMHQRFARIPSKSMCETSFFSISKVPLAGVPVGIVVLSNIKGDFRLEALCHQVQA</sequence>
<gene>
    <name evidence="2" type="ORF">MONBRDRAFT_32443</name>
</gene>